<reference evidence="1 2" key="1">
    <citation type="submission" date="2021-03" db="EMBL/GenBank/DDBJ databases">
        <title>Flavobacterium Flabelliformis Sp. Nov. And Flavobacterium Geliluteum Sp. Nov., Two Novel Multidrug Resistant Psychrophilic Species Isolated From Antarctica.</title>
        <authorList>
            <person name="Kralova S."/>
            <person name="Busse H.J."/>
            <person name="Bezdicek M."/>
            <person name="Nykrynova M."/>
            <person name="Kroupova E."/>
            <person name="Krsek D."/>
            <person name="Sedlacek I."/>
        </authorList>
    </citation>
    <scope>NUCLEOTIDE SEQUENCE [LARGE SCALE GENOMIC DNA]</scope>
    <source>
        <strain evidence="1 2">P7388</strain>
    </source>
</reference>
<dbReference type="AlphaFoldDB" id="A0A940X6E8"/>
<evidence type="ECO:0000313" key="2">
    <source>
        <dbReference type="Proteomes" id="UP000675047"/>
    </source>
</evidence>
<comment type="caution">
    <text evidence="1">The sequence shown here is derived from an EMBL/GenBank/DDBJ whole genome shotgun (WGS) entry which is preliminary data.</text>
</comment>
<proteinExistence type="predicted"/>
<dbReference type="RefSeq" id="WP_210666882.1">
    <property type="nucleotide sequence ID" value="NZ_JAGFBV010000019.1"/>
</dbReference>
<dbReference type="EMBL" id="JAGFBV010000019">
    <property type="protein sequence ID" value="MBP4138903.1"/>
    <property type="molecule type" value="Genomic_DNA"/>
</dbReference>
<organism evidence="1 2">
    <name type="scientific">Flavobacterium geliluteum</name>
    <dbReference type="NCBI Taxonomy" id="2816120"/>
    <lineage>
        <taxon>Bacteria</taxon>
        <taxon>Pseudomonadati</taxon>
        <taxon>Bacteroidota</taxon>
        <taxon>Flavobacteriia</taxon>
        <taxon>Flavobacteriales</taxon>
        <taxon>Flavobacteriaceae</taxon>
        <taxon>Flavobacterium</taxon>
    </lineage>
</organism>
<dbReference type="Proteomes" id="UP000675047">
    <property type="component" value="Unassembled WGS sequence"/>
</dbReference>
<sequence length="302" mass="33373">MKKSLCLFVLSIFLSCSKEINENKNVDGNLDFSLMDKNIKQRVDEFDGKFSNEEEVKSFVDKYVVVVGSSKLYNKNFESNPEIKIPNNPFYNNIENAFLLTFYNELANSDNYMILELIKNKKQELDLSNFSSGFKYQTNFVLSSVEKTVNKLFSFYSIENSYSNKTLKTGDYTDYLKCIGRYGKDIGRAIVTGVVVGGIAGVKVGLAGGTVALPGVGTITGGVGGAVFGAASGAVGGAATTIIWAAVDCMHHLTITKFEEVLYVKEDFFVDEMPGLKLSKEDIELFNQMLNVPQESELILTE</sequence>
<evidence type="ECO:0000313" key="1">
    <source>
        <dbReference type="EMBL" id="MBP4138903.1"/>
    </source>
</evidence>
<dbReference type="PROSITE" id="PS51257">
    <property type="entry name" value="PROKAR_LIPOPROTEIN"/>
    <property type="match status" value="1"/>
</dbReference>
<accession>A0A940X6E8</accession>
<keyword evidence="2" id="KW-1185">Reference proteome</keyword>
<protein>
    <submittedName>
        <fullName evidence="1">Uncharacterized protein</fullName>
    </submittedName>
</protein>
<name>A0A940X6E8_9FLAO</name>
<gene>
    <name evidence="1" type="ORF">J3495_12515</name>
</gene>